<feature type="domain" description="Solute-binding protein family 5" evidence="6">
    <location>
        <begin position="91"/>
        <end position="456"/>
    </location>
</feature>
<dbReference type="RefSeq" id="WP_189652176.1">
    <property type="nucleotide sequence ID" value="NZ_BMRC01000025.1"/>
</dbReference>
<dbReference type="Gene3D" id="3.10.105.10">
    <property type="entry name" value="Dipeptide-binding Protein, Domain 3"/>
    <property type="match status" value="1"/>
</dbReference>
<evidence type="ECO:0000256" key="5">
    <source>
        <dbReference type="SAM" id="SignalP"/>
    </source>
</evidence>
<dbReference type="PANTHER" id="PTHR30290">
    <property type="entry name" value="PERIPLASMIC BINDING COMPONENT OF ABC TRANSPORTER"/>
    <property type="match status" value="1"/>
</dbReference>
<proteinExistence type="inferred from homology"/>
<dbReference type="PIRSF" id="PIRSF002741">
    <property type="entry name" value="MppA"/>
    <property type="match status" value="1"/>
</dbReference>
<keyword evidence="8" id="KW-1185">Reference proteome</keyword>
<reference evidence="7 8" key="1">
    <citation type="submission" date="2024-09" db="EMBL/GenBank/DDBJ databases">
        <authorList>
            <person name="Sun Q."/>
            <person name="Mori K."/>
        </authorList>
    </citation>
    <scope>NUCLEOTIDE SEQUENCE [LARGE SCALE GENOMIC DNA]</scope>
    <source>
        <strain evidence="7 8">CCM 3426</strain>
    </source>
</reference>
<dbReference type="InterPro" id="IPR039424">
    <property type="entry name" value="SBP_5"/>
</dbReference>
<organism evidence="7 8">
    <name type="scientific">Nonomuraea spiralis</name>
    <dbReference type="NCBI Taxonomy" id="46182"/>
    <lineage>
        <taxon>Bacteria</taxon>
        <taxon>Bacillati</taxon>
        <taxon>Actinomycetota</taxon>
        <taxon>Actinomycetes</taxon>
        <taxon>Streptosporangiales</taxon>
        <taxon>Streptosporangiaceae</taxon>
        <taxon>Nonomuraea</taxon>
    </lineage>
</organism>
<feature type="signal peptide" evidence="5">
    <location>
        <begin position="1"/>
        <end position="24"/>
    </location>
</feature>
<keyword evidence="4 5" id="KW-0732">Signal</keyword>
<keyword evidence="3" id="KW-0813">Transport</keyword>
<dbReference type="PANTHER" id="PTHR30290:SF10">
    <property type="entry name" value="PERIPLASMIC OLIGOPEPTIDE-BINDING PROTEIN-RELATED"/>
    <property type="match status" value="1"/>
</dbReference>
<dbReference type="InterPro" id="IPR030678">
    <property type="entry name" value="Peptide/Ni-bd"/>
</dbReference>
<evidence type="ECO:0000313" key="8">
    <source>
        <dbReference type="Proteomes" id="UP001589647"/>
    </source>
</evidence>
<accession>A0ABV5IM59</accession>
<feature type="chain" id="PRO_5045729692" evidence="5">
    <location>
        <begin position="25"/>
        <end position="540"/>
    </location>
</feature>
<comment type="caution">
    <text evidence="7">The sequence shown here is derived from an EMBL/GenBank/DDBJ whole genome shotgun (WGS) entry which is preliminary data.</text>
</comment>
<dbReference type="InterPro" id="IPR000914">
    <property type="entry name" value="SBP_5_dom"/>
</dbReference>
<name>A0ABV5IM59_9ACTN</name>
<dbReference type="CDD" id="cd00995">
    <property type="entry name" value="PBP2_NikA_DppA_OppA_like"/>
    <property type="match status" value="1"/>
</dbReference>
<gene>
    <name evidence="7" type="ORF">ACFFV7_30010</name>
</gene>
<dbReference type="PROSITE" id="PS51257">
    <property type="entry name" value="PROKAR_LIPOPROTEIN"/>
    <property type="match status" value="1"/>
</dbReference>
<evidence type="ECO:0000313" key="7">
    <source>
        <dbReference type="EMBL" id="MFB9205462.1"/>
    </source>
</evidence>
<dbReference type="Pfam" id="PF00496">
    <property type="entry name" value="SBP_bac_5"/>
    <property type="match status" value="1"/>
</dbReference>
<evidence type="ECO:0000256" key="1">
    <source>
        <dbReference type="ARBA" id="ARBA00004196"/>
    </source>
</evidence>
<evidence type="ECO:0000256" key="4">
    <source>
        <dbReference type="ARBA" id="ARBA00022729"/>
    </source>
</evidence>
<dbReference type="Proteomes" id="UP001589647">
    <property type="component" value="Unassembled WGS sequence"/>
</dbReference>
<dbReference type="SUPFAM" id="SSF53850">
    <property type="entry name" value="Periplasmic binding protein-like II"/>
    <property type="match status" value="1"/>
</dbReference>
<sequence>MRTARLAAAALTVLAAAACGGGTAAPKASGAGAFTVTADLPPAKGPVDAVTWALYAEPQSLDYAYAFDYPPNTVLANVCEQLMRITPDFRVEPGLASKAESPDPGRWVYTIREGARFHDGSPLTADDVVASMRRHMDPKVGSYWVSAYQNVKSVEKTGPMEVTVHMKKPDQLFNEEMGTSAGTIESAAFLAREGTGYGTPDKGVNCTGPYSLDKWDKGQAINLKRFDGYWDAALKARAATVRNVFISDPAARVNALLSGEADGSYLVPTTGFTRLGAASSGKLYFGPNTAAVSLIPLDLKGTLGDLRLRKALSMALDRKDILKASVAGVATPAKAPAAIGAWGIAPEAAKQYYAKLPELNTDLEAAKKLVKEAGGTGRKIVIATSTMAPDIGVIANAVQAAGQAIGLQVEQKAVAPDAYSALFSDPKAREGIDLVMTIWYDSTPDPLEFYGILQTGNFANYGGYSNPDYDKLVDRASAEADPAARAAVVAELQEIAVRDMVWIPLYEVPHSMFLNKRLTGAPTGITQLVYPWAAVLGSAD</sequence>
<evidence type="ECO:0000256" key="3">
    <source>
        <dbReference type="ARBA" id="ARBA00022448"/>
    </source>
</evidence>
<dbReference type="Gene3D" id="3.40.190.10">
    <property type="entry name" value="Periplasmic binding protein-like II"/>
    <property type="match status" value="1"/>
</dbReference>
<comment type="similarity">
    <text evidence="2">Belongs to the bacterial solute-binding protein 5 family.</text>
</comment>
<evidence type="ECO:0000256" key="2">
    <source>
        <dbReference type="ARBA" id="ARBA00005695"/>
    </source>
</evidence>
<dbReference type="EMBL" id="JBHMEI010000029">
    <property type="protein sequence ID" value="MFB9205462.1"/>
    <property type="molecule type" value="Genomic_DNA"/>
</dbReference>
<protein>
    <submittedName>
        <fullName evidence="7">ABC transporter substrate-binding protein</fullName>
    </submittedName>
</protein>
<dbReference type="Gene3D" id="3.90.76.10">
    <property type="entry name" value="Dipeptide-binding Protein, Domain 1"/>
    <property type="match status" value="1"/>
</dbReference>
<evidence type="ECO:0000259" key="6">
    <source>
        <dbReference type="Pfam" id="PF00496"/>
    </source>
</evidence>
<comment type="subcellular location">
    <subcellularLocation>
        <location evidence="1">Cell envelope</location>
    </subcellularLocation>
</comment>